<dbReference type="RefSeq" id="WP_123859303.1">
    <property type="nucleotide sequence ID" value="NZ_CP033923.1"/>
</dbReference>
<proteinExistence type="predicted"/>
<evidence type="ECO:0000313" key="2">
    <source>
        <dbReference type="EMBL" id="AZA92607.1"/>
    </source>
</evidence>
<dbReference type="KEGG" id="cnk:EG343_19395"/>
<dbReference type="AlphaFoldDB" id="A0AAD0YPF3"/>
<keyword evidence="3" id="KW-1185">Reference proteome</keyword>
<keyword evidence="1" id="KW-0175">Coiled coil</keyword>
<name>A0AAD0YPF3_CHRNA</name>
<feature type="coiled-coil region" evidence="1">
    <location>
        <begin position="370"/>
        <end position="454"/>
    </location>
</feature>
<gene>
    <name evidence="2" type="ORF">EG343_19395</name>
</gene>
<dbReference type="Proteomes" id="UP000278288">
    <property type="component" value="Chromosome"/>
</dbReference>
<accession>A0AAD0YPF3</accession>
<sequence>MKIQTDDIANLEFIFDGSKQEYVSISSSPDLKNGIKKDYNKFPLKVPYYIPWLSLMKLNQEIKLNMVCKPIKAGDDISKAEISFGKNEYYEVDIDGKKNENIKYIPDGKPKEIIIKCIKASKEMGIVAVDKDKKEIGKITAIDNTIIYDLPVRLVCVVKDSPNKEAEISQLISDFKTDKIEEYLNQNSLNQALIKTTVEIDSKYRIAFDETTWNGTFYNKTGNYFTNRKDTAGGKVSYIDDDGEEQKDAEYEHILDKFLREYKTNFEADGKKFKGILLFITNIDKDPIDNEGGVSRTQPVNFREAIVFGSNLKNKSTYAHEIAHALGLEHYFWRDLEYKQELEKLKSRLFKNKQTTARNKEITKGNEAALKKNKENIRIRQQEIDKWTNEKKKPDYPYKKEAQDRIDKLEKENSETRKINKDIQEKIDEGKVNIEKGEKQIKQDEDNLKVYKENKYKFKEKLTLNVMDYSSTRNIFIRWQWQVMQNDVKSYYGSIIENK</sequence>
<evidence type="ECO:0000256" key="1">
    <source>
        <dbReference type="SAM" id="Coils"/>
    </source>
</evidence>
<dbReference type="SUPFAM" id="SSF55486">
    <property type="entry name" value="Metalloproteases ('zincins'), catalytic domain"/>
    <property type="match status" value="1"/>
</dbReference>
<dbReference type="EMBL" id="CP033923">
    <property type="protein sequence ID" value="AZA92607.1"/>
    <property type="molecule type" value="Genomic_DNA"/>
</dbReference>
<organism evidence="2 3">
    <name type="scientific">Chryseobacterium nakagawai</name>
    <dbReference type="NCBI Taxonomy" id="1241982"/>
    <lineage>
        <taxon>Bacteria</taxon>
        <taxon>Pseudomonadati</taxon>
        <taxon>Bacteroidota</taxon>
        <taxon>Flavobacteriia</taxon>
        <taxon>Flavobacteriales</taxon>
        <taxon>Weeksellaceae</taxon>
        <taxon>Chryseobacterium group</taxon>
        <taxon>Chryseobacterium</taxon>
    </lineage>
</organism>
<evidence type="ECO:0000313" key="3">
    <source>
        <dbReference type="Proteomes" id="UP000278288"/>
    </source>
</evidence>
<protein>
    <submittedName>
        <fullName evidence="2">Uncharacterized protein</fullName>
    </submittedName>
</protein>
<reference evidence="2 3" key="1">
    <citation type="submission" date="2018-11" db="EMBL/GenBank/DDBJ databases">
        <title>Proposal to divide the Flavobacteriaceae and reorganize its genera based on Amino Acid Identity values calculated from whole genome sequences.</title>
        <authorList>
            <person name="Nicholson A.C."/>
            <person name="Gulvik C.A."/>
            <person name="Whitney A.M."/>
            <person name="Humrighouse B.W."/>
            <person name="Bell M."/>
            <person name="Holmes B."/>
            <person name="Steigerwalt A.G."/>
            <person name="Villarma A."/>
            <person name="Sheth M."/>
            <person name="Batra D."/>
            <person name="Pryor J."/>
            <person name="Bernardet J.-F."/>
            <person name="Hugo C."/>
            <person name="Kampfer P."/>
            <person name="Newman J."/>
            <person name="McQuiston J.R."/>
        </authorList>
    </citation>
    <scope>NUCLEOTIDE SEQUENCE [LARGE SCALE GENOMIC DNA]</scope>
    <source>
        <strain evidence="2 3">G0041</strain>
    </source>
</reference>